<keyword evidence="2" id="KW-1185">Reference proteome</keyword>
<evidence type="ECO:0000313" key="1">
    <source>
        <dbReference type="EMBL" id="MEQ2364274.1"/>
    </source>
</evidence>
<dbReference type="Pfam" id="PF04860">
    <property type="entry name" value="Phage_portal"/>
    <property type="match status" value="1"/>
</dbReference>
<feature type="non-terminal residue" evidence="1">
    <location>
        <position position="1"/>
    </location>
</feature>
<comment type="caution">
    <text evidence="1">The sequence shown here is derived from an EMBL/GenBank/DDBJ whole genome shotgun (WGS) entry which is preliminary data.</text>
</comment>
<protein>
    <submittedName>
        <fullName evidence="1">Phage portal protein</fullName>
    </submittedName>
</protein>
<gene>
    <name evidence="1" type="ORF">WMO25_04095</name>
</gene>
<dbReference type="RefSeq" id="WP_349084204.1">
    <property type="nucleotide sequence ID" value="NZ_JBBMEK010000029.1"/>
</dbReference>
<evidence type="ECO:0000313" key="2">
    <source>
        <dbReference type="Proteomes" id="UP001469749"/>
    </source>
</evidence>
<name>A0ABV1B591_9FIRM</name>
<sequence>QYDDIFDFTARGFSMPPTLAKGDVQDTEKAVDEMLTFCLDPLAQMLMQEINRKRIGKNGIQKGTKLQIDTMRVKHIDMFDIATSADKLISSGIYTVNMILRALGEIPIDEDWADQHFITKNYSTIQEILEEQQKGGGKNAKTG</sequence>
<dbReference type="InterPro" id="IPR006944">
    <property type="entry name" value="Phage/GTA_portal"/>
</dbReference>
<dbReference type="EMBL" id="JBBMEK010000029">
    <property type="protein sequence ID" value="MEQ2364274.1"/>
    <property type="molecule type" value="Genomic_DNA"/>
</dbReference>
<dbReference type="Proteomes" id="UP001469749">
    <property type="component" value="Unassembled WGS sequence"/>
</dbReference>
<reference evidence="1 2" key="1">
    <citation type="submission" date="2024-03" db="EMBL/GenBank/DDBJ databases">
        <title>Human intestinal bacterial collection.</title>
        <authorList>
            <person name="Pauvert C."/>
            <person name="Hitch T.C.A."/>
            <person name="Clavel T."/>
        </authorList>
    </citation>
    <scope>NUCLEOTIDE SEQUENCE [LARGE SCALE GENOMIC DNA]</scope>
    <source>
        <strain evidence="1 2">CLA-AA-H190</strain>
    </source>
</reference>
<organism evidence="1 2">
    <name type="scientific">Coprococcus intestinihominis</name>
    <dbReference type="NCBI Taxonomy" id="3133154"/>
    <lineage>
        <taxon>Bacteria</taxon>
        <taxon>Bacillati</taxon>
        <taxon>Bacillota</taxon>
        <taxon>Clostridia</taxon>
        <taxon>Lachnospirales</taxon>
        <taxon>Lachnospiraceae</taxon>
        <taxon>Coprococcus</taxon>
    </lineage>
</organism>
<accession>A0ABV1B591</accession>
<proteinExistence type="predicted"/>